<proteinExistence type="predicted"/>
<organism evidence="1 2">
    <name type="scientific">Haloarcula sebkhae</name>
    <dbReference type="NCBI Taxonomy" id="932660"/>
    <lineage>
        <taxon>Archaea</taxon>
        <taxon>Methanobacteriati</taxon>
        <taxon>Methanobacteriota</taxon>
        <taxon>Stenosarchaea group</taxon>
        <taxon>Halobacteria</taxon>
        <taxon>Halobacteriales</taxon>
        <taxon>Haloarculaceae</taxon>
        <taxon>Haloarcula</taxon>
    </lineage>
</organism>
<gene>
    <name evidence="1" type="ORF">ACFFN7_17285</name>
</gene>
<name>A0ACC6VR29_9EURY</name>
<evidence type="ECO:0000313" key="2">
    <source>
        <dbReference type="Proteomes" id="UP001589559"/>
    </source>
</evidence>
<protein>
    <submittedName>
        <fullName evidence="1">Lasso peptide biosynthesis B2 protein</fullName>
    </submittedName>
</protein>
<sequence>MTWNTFWKRLPGSNSSMSMRARLRECRALPRGQKLLLCEAVVLIAASKVLLAVAGLEDAERYFGTAAQFLPCHRQSASPESVRWAVLTAGSCLPGTYDCLDRALTGSTLLVANDLPHRLRFGVDPQSDTFEAHAWIESNGDVLIGDIDDFGRFRTLTEREVHG</sequence>
<comment type="caution">
    <text evidence="1">The sequence shown here is derived from an EMBL/GenBank/DDBJ whole genome shotgun (WGS) entry which is preliminary data.</text>
</comment>
<evidence type="ECO:0000313" key="1">
    <source>
        <dbReference type="EMBL" id="MFB9813110.1"/>
    </source>
</evidence>
<keyword evidence="2" id="KW-1185">Reference proteome</keyword>
<accession>A0ACC6VR29</accession>
<reference evidence="1" key="1">
    <citation type="submission" date="2024-09" db="EMBL/GenBank/DDBJ databases">
        <authorList>
            <person name="Sun Q."/>
            <person name="Mori K."/>
        </authorList>
    </citation>
    <scope>NUCLEOTIDE SEQUENCE</scope>
    <source>
        <strain evidence="1">JCM 19018</strain>
    </source>
</reference>
<dbReference type="Proteomes" id="UP001589559">
    <property type="component" value="Unassembled WGS sequence"/>
</dbReference>
<dbReference type="EMBL" id="JBHMAK010000013">
    <property type="protein sequence ID" value="MFB9813110.1"/>
    <property type="molecule type" value="Genomic_DNA"/>
</dbReference>